<evidence type="ECO:0000313" key="1">
    <source>
        <dbReference type="EMBL" id="MEM5400855.1"/>
    </source>
</evidence>
<dbReference type="EMBL" id="JAYMRU010000007">
    <property type="protein sequence ID" value="MEM5400855.1"/>
    <property type="molecule type" value="Genomic_DNA"/>
</dbReference>
<gene>
    <name evidence="1" type="ORF">VSR83_12255</name>
</gene>
<keyword evidence="2" id="KW-1185">Reference proteome</keyword>
<dbReference type="Proteomes" id="UP001392318">
    <property type="component" value="Unassembled WGS sequence"/>
</dbReference>
<reference evidence="1" key="1">
    <citation type="submission" date="2024-01" db="EMBL/GenBank/DDBJ databases">
        <title>The diversity of rhizobia nodulating Mimosa spp. in eleven states of Brazil covering several biomes is determined by host plant, location, and edaphic factors.</title>
        <authorList>
            <person name="Rouws L."/>
            <person name="Barauna A."/>
            <person name="Beukes C."/>
            <person name="De Faria S.M."/>
            <person name="Gross E."/>
            <person name="Dos Reis Junior F.B."/>
            <person name="Simon M."/>
            <person name="Maluk M."/>
            <person name="Odee D.W."/>
            <person name="Kenicer G."/>
            <person name="Young J.P.W."/>
            <person name="Reis V.M."/>
            <person name="Zilli J."/>
            <person name="James E.K."/>
        </authorList>
    </citation>
    <scope>NUCLEOTIDE SEQUENCE</scope>
    <source>
        <strain evidence="1">JPY452</strain>
    </source>
</reference>
<name>A0ACC6RGQ0_9BURK</name>
<sequence>MESLQEGRKGEFAGGEVNEGTSMSKGGSSGGVDKTSGVDKFHERPNGHAGKEFSVVVNDGDGMSK</sequence>
<protein>
    <submittedName>
        <fullName evidence="1">Uncharacterized protein</fullName>
    </submittedName>
</protein>
<comment type="caution">
    <text evidence="1">The sequence shown here is derived from an EMBL/GenBank/DDBJ whole genome shotgun (WGS) entry which is preliminary data.</text>
</comment>
<evidence type="ECO:0000313" key="2">
    <source>
        <dbReference type="Proteomes" id="UP001392318"/>
    </source>
</evidence>
<proteinExistence type="predicted"/>
<organism evidence="1 2">
    <name type="scientific">Paraburkholderia unamae</name>
    <dbReference type="NCBI Taxonomy" id="219649"/>
    <lineage>
        <taxon>Bacteria</taxon>
        <taxon>Pseudomonadati</taxon>
        <taxon>Pseudomonadota</taxon>
        <taxon>Betaproteobacteria</taxon>
        <taxon>Burkholderiales</taxon>
        <taxon>Burkholderiaceae</taxon>
        <taxon>Paraburkholderia</taxon>
    </lineage>
</organism>
<accession>A0ACC6RGQ0</accession>